<evidence type="ECO:0000256" key="4">
    <source>
        <dbReference type="ARBA" id="ARBA00004906"/>
    </source>
</evidence>
<keyword evidence="17" id="KW-1185">Reference proteome</keyword>
<dbReference type="PROSITE" id="PS00518">
    <property type="entry name" value="ZF_RING_1"/>
    <property type="match status" value="1"/>
</dbReference>
<dbReference type="EC" id="2.3.2.31" evidence="6"/>
<dbReference type="SMART" id="SM00647">
    <property type="entry name" value="IBR"/>
    <property type="match status" value="1"/>
</dbReference>
<keyword evidence="11" id="KW-0833">Ubl conjugation pathway</keyword>
<dbReference type="SUPFAM" id="SSF57850">
    <property type="entry name" value="RING/U-box"/>
    <property type="match status" value="2"/>
</dbReference>
<dbReference type="PROSITE" id="PS50089">
    <property type="entry name" value="ZF_RING_2"/>
    <property type="match status" value="1"/>
</dbReference>
<proteinExistence type="inferred from homology"/>
<name>A0ABQ8ICX2_9ROSI</name>
<evidence type="ECO:0000256" key="10">
    <source>
        <dbReference type="ARBA" id="ARBA00022771"/>
    </source>
</evidence>
<comment type="function">
    <text evidence="3">Might act as an E3 ubiquitin-protein ligase, or as part of E3 complex, which accepts ubiquitin from specific E2 ubiquitin-conjugating enzymes and then transfers it to substrates.</text>
</comment>
<evidence type="ECO:0000256" key="7">
    <source>
        <dbReference type="ARBA" id="ARBA00022679"/>
    </source>
</evidence>
<dbReference type="PROSITE" id="PS51873">
    <property type="entry name" value="TRIAD"/>
    <property type="match status" value="1"/>
</dbReference>
<evidence type="ECO:0000256" key="8">
    <source>
        <dbReference type="ARBA" id="ARBA00022723"/>
    </source>
</evidence>
<dbReference type="InterPro" id="IPR044066">
    <property type="entry name" value="TRIAD_supradom"/>
</dbReference>
<sequence>MAKRKELFSSSSFVCELCVERKTLNELFSIKGCSHAYCADCMAKYLTLKVQDNITSIRCPVSNCRGSLDPEYCRKILPQHVLDRWGKALCESLIVGPQKFYCPFKDCSALLIDDGEEAITKSECPHCHRLFCVQCRVPWHSEIECKEFRS</sequence>
<dbReference type="Pfam" id="PF01485">
    <property type="entry name" value="IBR"/>
    <property type="match status" value="1"/>
</dbReference>
<reference evidence="16 17" key="1">
    <citation type="submission" date="2021-02" db="EMBL/GenBank/DDBJ databases">
        <title>Plant Genome Project.</title>
        <authorList>
            <person name="Zhang R.-G."/>
        </authorList>
    </citation>
    <scope>NUCLEOTIDE SEQUENCE [LARGE SCALE GENOMIC DNA]</scope>
    <source>
        <tissue evidence="16">Leaves</tissue>
    </source>
</reference>
<comment type="cofactor">
    <cofactor evidence="2">
        <name>Zn(2+)</name>
        <dbReference type="ChEBI" id="CHEBI:29105"/>
    </cofactor>
</comment>
<comment type="similarity">
    <text evidence="5">Belongs to the RBR family. Ariadne subfamily.</text>
</comment>
<evidence type="ECO:0000313" key="16">
    <source>
        <dbReference type="EMBL" id="KAH7574506.1"/>
    </source>
</evidence>
<organism evidence="16 17">
    <name type="scientific">Xanthoceras sorbifolium</name>
    <dbReference type="NCBI Taxonomy" id="99658"/>
    <lineage>
        <taxon>Eukaryota</taxon>
        <taxon>Viridiplantae</taxon>
        <taxon>Streptophyta</taxon>
        <taxon>Embryophyta</taxon>
        <taxon>Tracheophyta</taxon>
        <taxon>Spermatophyta</taxon>
        <taxon>Magnoliopsida</taxon>
        <taxon>eudicotyledons</taxon>
        <taxon>Gunneridae</taxon>
        <taxon>Pentapetalae</taxon>
        <taxon>rosids</taxon>
        <taxon>malvids</taxon>
        <taxon>Sapindales</taxon>
        <taxon>Sapindaceae</taxon>
        <taxon>Xanthoceroideae</taxon>
        <taxon>Xanthoceras</taxon>
    </lineage>
</organism>
<keyword evidence="10 13" id="KW-0863">Zinc-finger</keyword>
<dbReference type="Proteomes" id="UP000827721">
    <property type="component" value="Unassembled WGS sequence"/>
</dbReference>
<dbReference type="InterPro" id="IPR031127">
    <property type="entry name" value="E3_UB_ligase_RBR"/>
</dbReference>
<dbReference type="Gene3D" id="3.30.40.10">
    <property type="entry name" value="Zinc/RING finger domain, C3HC4 (zinc finger)"/>
    <property type="match status" value="1"/>
</dbReference>
<comment type="catalytic activity">
    <reaction evidence="1">
        <text>[E2 ubiquitin-conjugating enzyme]-S-ubiquitinyl-L-cysteine + [acceptor protein]-L-lysine = [E2 ubiquitin-conjugating enzyme]-L-cysteine + [acceptor protein]-N(6)-ubiquitinyl-L-lysine.</text>
        <dbReference type="EC" id="2.3.2.31"/>
    </reaction>
</comment>
<comment type="pathway">
    <text evidence="4">Protein modification; protein ubiquitination.</text>
</comment>
<evidence type="ECO:0000256" key="9">
    <source>
        <dbReference type="ARBA" id="ARBA00022737"/>
    </source>
</evidence>
<evidence type="ECO:0000256" key="2">
    <source>
        <dbReference type="ARBA" id="ARBA00001947"/>
    </source>
</evidence>
<evidence type="ECO:0000259" key="14">
    <source>
        <dbReference type="PROSITE" id="PS50089"/>
    </source>
</evidence>
<evidence type="ECO:0000313" key="17">
    <source>
        <dbReference type="Proteomes" id="UP000827721"/>
    </source>
</evidence>
<gene>
    <name evidence="16" type="ORF">JRO89_XS03G0304400</name>
</gene>
<dbReference type="PANTHER" id="PTHR11685">
    <property type="entry name" value="RBR FAMILY RING FINGER AND IBR DOMAIN-CONTAINING"/>
    <property type="match status" value="1"/>
</dbReference>
<feature type="domain" description="RING-type" evidence="14">
    <location>
        <begin position="15"/>
        <end position="63"/>
    </location>
</feature>
<evidence type="ECO:0000256" key="5">
    <source>
        <dbReference type="ARBA" id="ARBA00005884"/>
    </source>
</evidence>
<feature type="domain" description="RING-type" evidence="15">
    <location>
        <begin position="11"/>
        <end position="150"/>
    </location>
</feature>
<keyword evidence="7" id="KW-0808">Transferase</keyword>
<protein>
    <recommendedName>
        <fullName evidence="6">RBR-type E3 ubiquitin transferase</fullName>
        <ecNumber evidence="6">2.3.2.31</ecNumber>
    </recommendedName>
</protein>
<evidence type="ECO:0000256" key="1">
    <source>
        <dbReference type="ARBA" id="ARBA00001798"/>
    </source>
</evidence>
<evidence type="ECO:0000259" key="15">
    <source>
        <dbReference type="PROSITE" id="PS51873"/>
    </source>
</evidence>
<evidence type="ECO:0000256" key="11">
    <source>
        <dbReference type="ARBA" id="ARBA00022786"/>
    </source>
</evidence>
<evidence type="ECO:0000256" key="3">
    <source>
        <dbReference type="ARBA" id="ARBA00003976"/>
    </source>
</evidence>
<dbReference type="InterPro" id="IPR017907">
    <property type="entry name" value="Znf_RING_CS"/>
</dbReference>
<dbReference type="InterPro" id="IPR001841">
    <property type="entry name" value="Znf_RING"/>
</dbReference>
<accession>A0ABQ8ICX2</accession>
<evidence type="ECO:0000256" key="6">
    <source>
        <dbReference type="ARBA" id="ARBA00012251"/>
    </source>
</evidence>
<evidence type="ECO:0000256" key="13">
    <source>
        <dbReference type="PROSITE-ProRule" id="PRU00175"/>
    </source>
</evidence>
<dbReference type="CDD" id="cd22582">
    <property type="entry name" value="BRcat_RBR_unk"/>
    <property type="match status" value="1"/>
</dbReference>
<dbReference type="EMBL" id="JAFEMO010000003">
    <property type="protein sequence ID" value="KAH7574506.1"/>
    <property type="molecule type" value="Genomic_DNA"/>
</dbReference>
<keyword evidence="9" id="KW-0677">Repeat</keyword>
<evidence type="ECO:0000256" key="12">
    <source>
        <dbReference type="ARBA" id="ARBA00022833"/>
    </source>
</evidence>
<keyword evidence="8" id="KW-0479">Metal-binding</keyword>
<keyword evidence="12" id="KW-0862">Zinc</keyword>
<dbReference type="InterPro" id="IPR013083">
    <property type="entry name" value="Znf_RING/FYVE/PHD"/>
</dbReference>
<comment type="caution">
    <text evidence="16">The sequence shown here is derived from an EMBL/GenBank/DDBJ whole genome shotgun (WGS) entry which is preliminary data.</text>
</comment>
<dbReference type="InterPro" id="IPR002867">
    <property type="entry name" value="IBR_dom"/>
</dbReference>